<evidence type="ECO:0000313" key="2">
    <source>
        <dbReference type="Proteomes" id="UP000199013"/>
    </source>
</evidence>
<name>A0A1C3PF26_9ACTN</name>
<evidence type="ECO:0000313" key="1">
    <source>
        <dbReference type="EMBL" id="SBW28442.1"/>
    </source>
</evidence>
<reference evidence="2" key="1">
    <citation type="submission" date="2016-02" db="EMBL/GenBank/DDBJ databases">
        <authorList>
            <person name="Wibberg D."/>
        </authorList>
    </citation>
    <scope>NUCLEOTIDE SEQUENCE [LARGE SCALE GENOMIC DNA]</scope>
</reference>
<organism evidence="1 2">
    <name type="scientific">Candidatus Protofrankia californiensis</name>
    <dbReference type="NCBI Taxonomy" id="1839754"/>
    <lineage>
        <taxon>Bacteria</taxon>
        <taxon>Bacillati</taxon>
        <taxon>Actinomycetota</taxon>
        <taxon>Actinomycetes</taxon>
        <taxon>Frankiales</taxon>
        <taxon>Frankiaceae</taxon>
        <taxon>Protofrankia</taxon>
    </lineage>
</organism>
<sequence length="68" mass="7627">MAQPRDSKGRWRKSRAGLITAVVIAALLAARHVKLDARNAYGYRNPANQRLRTRCATSHRARECLNPA</sequence>
<proteinExistence type="predicted"/>
<accession>A0A1C3PF26</accession>
<keyword evidence="2" id="KW-1185">Reference proteome</keyword>
<protein>
    <submittedName>
        <fullName evidence="1">Uncharacterized protein</fullName>
    </submittedName>
</protein>
<dbReference type="AlphaFoldDB" id="A0A1C3PF26"/>
<dbReference type="Proteomes" id="UP000199013">
    <property type="component" value="Unassembled WGS sequence"/>
</dbReference>
<dbReference type="EMBL" id="FLUV01002361">
    <property type="protein sequence ID" value="SBW28442.1"/>
    <property type="molecule type" value="Genomic_DNA"/>
</dbReference>
<gene>
    <name evidence="1" type="ORF">FDG2_5698</name>
</gene>